<feature type="region of interest" description="Disordered" evidence="1">
    <location>
        <begin position="62"/>
        <end position="81"/>
    </location>
</feature>
<comment type="caution">
    <text evidence="2">The sequence shown here is derived from an EMBL/GenBank/DDBJ whole genome shotgun (WGS) entry which is preliminary data.</text>
</comment>
<gene>
    <name evidence="2" type="ORF">PGLA2088_LOCUS29372</name>
</gene>
<organism evidence="2 3">
    <name type="scientific">Polarella glacialis</name>
    <name type="common">Dinoflagellate</name>
    <dbReference type="NCBI Taxonomy" id="89957"/>
    <lineage>
        <taxon>Eukaryota</taxon>
        <taxon>Sar</taxon>
        <taxon>Alveolata</taxon>
        <taxon>Dinophyceae</taxon>
        <taxon>Suessiales</taxon>
        <taxon>Suessiaceae</taxon>
        <taxon>Polarella</taxon>
    </lineage>
</organism>
<feature type="compositionally biased region" description="Low complexity" evidence="1">
    <location>
        <begin position="40"/>
        <end position="49"/>
    </location>
</feature>
<reference evidence="2" key="1">
    <citation type="submission" date="2021-02" db="EMBL/GenBank/DDBJ databases">
        <authorList>
            <person name="Dougan E. K."/>
            <person name="Rhodes N."/>
            <person name="Thang M."/>
            <person name="Chan C."/>
        </authorList>
    </citation>
    <scope>NUCLEOTIDE SEQUENCE</scope>
</reference>
<evidence type="ECO:0000313" key="3">
    <source>
        <dbReference type="Proteomes" id="UP000626109"/>
    </source>
</evidence>
<protein>
    <submittedName>
        <fullName evidence="2">Uncharacterized protein</fullName>
    </submittedName>
</protein>
<accession>A0A813K2T9</accession>
<evidence type="ECO:0000313" key="2">
    <source>
        <dbReference type="EMBL" id="CAE8695475.1"/>
    </source>
</evidence>
<name>A0A813K2T9_POLGL</name>
<proteinExistence type="predicted"/>
<dbReference type="AlphaFoldDB" id="A0A813K2T9"/>
<dbReference type="EMBL" id="CAJNNW010028282">
    <property type="protein sequence ID" value="CAE8695475.1"/>
    <property type="molecule type" value="Genomic_DNA"/>
</dbReference>
<feature type="region of interest" description="Disordered" evidence="1">
    <location>
        <begin position="1"/>
        <end position="57"/>
    </location>
</feature>
<feature type="compositionally biased region" description="Low complexity" evidence="1">
    <location>
        <begin position="1"/>
        <end position="32"/>
    </location>
</feature>
<feature type="non-terminal residue" evidence="2">
    <location>
        <position position="1"/>
    </location>
</feature>
<sequence length="329" mass="36025">MHSPANSNSNSNSNSNTHSNNTSTNSNNSNTNRKVRGKGKSSNNSSNGKDTAGRLLPSSKLRAHSKKHELLPVKKQPFSPRRSMLRGKTMDVGELSFRSISGGSMSPPSSKSLKVREKAFGGGPESAEWSRAVDFEIGPNGMRPTPNVLQQRMRVQVKELGQNMVQMMKLTYPREVWDACELIHPDEEVARQKAALDEVKEQAAERAASKIRGLRVSYSNVGQDAILKAIAGGRNSFASITAGGRNCFTNSSMHQEATVTGKGPPPACTIELIEENEDSLREMNEERALAWLAEQSGWSVLDVEEVREIFFQHANHYGIVSASCLEQTA</sequence>
<evidence type="ECO:0000256" key="1">
    <source>
        <dbReference type="SAM" id="MobiDB-lite"/>
    </source>
</evidence>
<dbReference type="Proteomes" id="UP000626109">
    <property type="component" value="Unassembled WGS sequence"/>
</dbReference>